<feature type="compositionally biased region" description="Low complexity" evidence="7">
    <location>
        <begin position="351"/>
        <end position="406"/>
    </location>
</feature>
<dbReference type="PROSITE" id="PS50114">
    <property type="entry name" value="GATA_ZN_FINGER_2"/>
    <property type="match status" value="2"/>
</dbReference>
<organism evidence="10 11">
    <name type="scientific">Phycomyces blakesleeanus</name>
    <dbReference type="NCBI Taxonomy" id="4837"/>
    <lineage>
        <taxon>Eukaryota</taxon>
        <taxon>Fungi</taxon>
        <taxon>Fungi incertae sedis</taxon>
        <taxon>Mucoromycota</taxon>
        <taxon>Mucoromycotina</taxon>
        <taxon>Mucoromycetes</taxon>
        <taxon>Mucorales</taxon>
        <taxon>Phycomycetaceae</taxon>
        <taxon>Phycomyces</taxon>
    </lineage>
</organism>
<dbReference type="SUPFAM" id="SSF57716">
    <property type="entry name" value="Glucocorticoid receptor-like (DNA-binding domain)"/>
    <property type="match status" value="2"/>
</dbReference>
<evidence type="ECO:0000256" key="5">
    <source>
        <dbReference type="ARBA" id="ARBA00023242"/>
    </source>
</evidence>
<dbReference type="SMART" id="SM00401">
    <property type="entry name" value="ZnF_GATA"/>
    <property type="match status" value="2"/>
</dbReference>
<name>A0ABR3ANE2_PHYBL</name>
<sequence>MTDTLNKDNGIQSHGLDLDKDVRPQKKKEVLTNEVSATVCANCNTTTTPLWRRAPNGDTICNACGLYLKARNTLRPPTLKRNHAPKQPPVTTNTLAAGDEATAGQCGGTSRGSCPGGGQCNGTGGSSSCAGCPAFNQHQANKQALICANCRTTTTPLWRRDEAGNTICNACGLYYKLHNVHRPVSMKRSVIKRRKRIMVAGHGSDDNDEEDDDDNDGNDNDGNDEPPHQRNRISPIILNSPELEDIHPITPIHDKRERKTAKRHRGTKRLPVQENSIPVPAIEDYIIPRRTQFTRDREPSTRFLFNHQQIMHPSPQHPHQHSLQPPPPPPPPPPQQQKRSFLRPYSPQPWNSSSNHNHNHHNNNIININSSSSSSSSSSNSSSIINSSNSNNNSNNNNSININKNSPLSLPPISSDRSFPRFDPLSDYRQSSSTSSPPSQSISTITAPVLPPILIPPIRDEGVLPEWDRAMERLVRVRNHVDPSHLPALSRIARSLKALAEEAEKIVFPPPTVQHQL</sequence>
<evidence type="ECO:0000259" key="8">
    <source>
        <dbReference type="PROSITE" id="PS50114"/>
    </source>
</evidence>
<proteinExistence type="predicted"/>
<evidence type="ECO:0000256" key="2">
    <source>
        <dbReference type="ARBA" id="ARBA00022723"/>
    </source>
</evidence>
<dbReference type="PANTHER" id="PTHR10071">
    <property type="entry name" value="TRANSCRIPTION FACTOR GATA FAMILY MEMBER"/>
    <property type="match status" value="1"/>
</dbReference>
<dbReference type="EMBL" id="JBCLYO010000036">
    <property type="protein sequence ID" value="KAL0075430.1"/>
    <property type="molecule type" value="Genomic_DNA"/>
</dbReference>
<feature type="compositionally biased region" description="Polar residues" evidence="7">
    <location>
        <begin position="1"/>
        <end position="12"/>
    </location>
</feature>
<dbReference type="CDD" id="cd00202">
    <property type="entry name" value="ZnF_GATA"/>
    <property type="match status" value="2"/>
</dbReference>
<evidence type="ECO:0000313" key="11">
    <source>
        <dbReference type="Proteomes" id="UP001448207"/>
    </source>
</evidence>
<dbReference type="PRINTS" id="PR00619">
    <property type="entry name" value="GATAZNFINGER"/>
</dbReference>
<keyword evidence="11" id="KW-1185">Reference proteome</keyword>
<feature type="region of interest" description="Disordered" evidence="7">
    <location>
        <begin position="200"/>
        <end position="275"/>
    </location>
</feature>
<dbReference type="Gene3D" id="3.30.50.10">
    <property type="entry name" value="Erythroid Transcription Factor GATA-1, subunit A"/>
    <property type="match status" value="2"/>
</dbReference>
<feature type="compositionally biased region" description="Low complexity" evidence="7">
    <location>
        <begin position="430"/>
        <end position="444"/>
    </location>
</feature>
<feature type="domain" description="GATA-type" evidence="8">
    <location>
        <begin position="34"/>
        <end position="87"/>
    </location>
</feature>
<feature type="domain" description="GATA-type" evidence="8">
    <location>
        <begin position="141"/>
        <end position="194"/>
    </location>
</feature>
<evidence type="ECO:0000256" key="3">
    <source>
        <dbReference type="ARBA" id="ARBA00022771"/>
    </source>
</evidence>
<feature type="compositionally biased region" description="Pro residues" evidence="7">
    <location>
        <begin position="324"/>
        <end position="335"/>
    </location>
</feature>
<comment type="subcellular location">
    <subcellularLocation>
        <location evidence="1">Nucleus</location>
    </subcellularLocation>
</comment>
<dbReference type="InterPro" id="IPR000679">
    <property type="entry name" value="Znf_GATA"/>
</dbReference>
<dbReference type="EMBL" id="JBCLYO010000025">
    <property type="protein sequence ID" value="KAL0078477.1"/>
    <property type="molecule type" value="Genomic_DNA"/>
</dbReference>
<comment type="caution">
    <text evidence="10">The sequence shown here is derived from an EMBL/GenBank/DDBJ whole genome shotgun (WGS) entry which is preliminary data.</text>
</comment>
<feature type="region of interest" description="Disordered" evidence="7">
    <location>
        <begin position="1"/>
        <end position="22"/>
    </location>
</feature>
<dbReference type="PROSITE" id="PS00344">
    <property type="entry name" value="GATA_ZN_FINGER_1"/>
    <property type="match status" value="2"/>
</dbReference>
<protein>
    <recommendedName>
        <fullName evidence="8">GATA-type domain-containing protein</fullName>
    </recommendedName>
</protein>
<keyword evidence="2" id="KW-0479">Metal-binding</keyword>
<evidence type="ECO:0000313" key="10">
    <source>
        <dbReference type="EMBL" id="KAL0078477.1"/>
    </source>
</evidence>
<evidence type="ECO:0000256" key="1">
    <source>
        <dbReference type="ARBA" id="ARBA00004123"/>
    </source>
</evidence>
<gene>
    <name evidence="10" type="ORF">J3Q64DRAFT_1766566</name>
    <name evidence="9" type="ORF">J3Q64DRAFT_1775032</name>
</gene>
<evidence type="ECO:0000256" key="6">
    <source>
        <dbReference type="PROSITE-ProRule" id="PRU00094"/>
    </source>
</evidence>
<feature type="compositionally biased region" description="Basic and acidic residues" evidence="7">
    <location>
        <begin position="244"/>
        <end position="257"/>
    </location>
</feature>
<dbReference type="PANTHER" id="PTHR10071:SF281">
    <property type="entry name" value="BOX A-BINDING FACTOR-RELATED"/>
    <property type="match status" value="1"/>
</dbReference>
<keyword evidence="4" id="KW-0862">Zinc</keyword>
<evidence type="ECO:0000256" key="4">
    <source>
        <dbReference type="ARBA" id="ARBA00022833"/>
    </source>
</evidence>
<dbReference type="Pfam" id="PF00320">
    <property type="entry name" value="GATA"/>
    <property type="match status" value="2"/>
</dbReference>
<feature type="compositionally biased region" description="Acidic residues" evidence="7">
    <location>
        <begin position="206"/>
        <end position="224"/>
    </location>
</feature>
<evidence type="ECO:0000313" key="9">
    <source>
        <dbReference type="EMBL" id="KAL0075430.1"/>
    </source>
</evidence>
<reference evidence="10 11" key="1">
    <citation type="submission" date="2024-04" db="EMBL/GenBank/DDBJ databases">
        <title>Symmetric and asymmetric DNA N6-adenine methylation regulates different biological responses in Mucorales.</title>
        <authorList>
            <consortium name="Lawrence Berkeley National Laboratory"/>
            <person name="Lax C."/>
            <person name="Mondo S.J."/>
            <person name="Osorio-Concepcion M."/>
            <person name="Muszewska A."/>
            <person name="Corrochano-Luque M."/>
            <person name="Gutierrez G."/>
            <person name="Riley R."/>
            <person name="Lipzen A."/>
            <person name="Guo J."/>
            <person name="Hundley H."/>
            <person name="Amirebrahimi M."/>
            <person name="Ng V."/>
            <person name="Lorenzo-Gutierrez D."/>
            <person name="Binder U."/>
            <person name="Yang J."/>
            <person name="Song Y."/>
            <person name="Canovas D."/>
            <person name="Navarro E."/>
            <person name="Freitag M."/>
            <person name="Gabaldon T."/>
            <person name="Grigoriev I.V."/>
            <person name="Corrochano L.M."/>
            <person name="Nicolas F.E."/>
            <person name="Garre V."/>
        </authorList>
    </citation>
    <scope>NUCLEOTIDE SEQUENCE [LARGE SCALE GENOMIC DNA]</scope>
    <source>
        <strain evidence="10 11">L51</strain>
    </source>
</reference>
<feature type="compositionally biased region" description="Basic residues" evidence="7">
    <location>
        <begin position="258"/>
        <end position="268"/>
    </location>
</feature>
<feature type="region of interest" description="Disordered" evidence="7">
    <location>
        <begin position="311"/>
        <end position="444"/>
    </location>
</feature>
<dbReference type="InterPro" id="IPR013088">
    <property type="entry name" value="Znf_NHR/GATA"/>
</dbReference>
<keyword evidence="3 6" id="KW-0863">Zinc-finger</keyword>
<dbReference type="Proteomes" id="UP001448207">
    <property type="component" value="Unassembled WGS sequence"/>
</dbReference>
<evidence type="ECO:0000256" key="7">
    <source>
        <dbReference type="SAM" id="MobiDB-lite"/>
    </source>
</evidence>
<accession>A0ABR3ANE2</accession>
<dbReference type="InterPro" id="IPR039355">
    <property type="entry name" value="Transcription_factor_GATA"/>
</dbReference>
<keyword evidence="5" id="KW-0539">Nucleus</keyword>